<organism evidence="3 4">
    <name type="scientific">Metarhizium rileyi (strain RCEF 4871)</name>
    <name type="common">Nomuraea rileyi</name>
    <dbReference type="NCBI Taxonomy" id="1649241"/>
    <lineage>
        <taxon>Eukaryota</taxon>
        <taxon>Fungi</taxon>
        <taxon>Dikarya</taxon>
        <taxon>Ascomycota</taxon>
        <taxon>Pezizomycotina</taxon>
        <taxon>Sordariomycetes</taxon>
        <taxon>Hypocreomycetidae</taxon>
        <taxon>Hypocreales</taxon>
        <taxon>Clavicipitaceae</taxon>
        <taxon>Metarhizium</taxon>
    </lineage>
</organism>
<keyword evidence="2" id="KW-0472">Membrane</keyword>
<dbReference type="OMA" id="WIWERGV"/>
<feature type="transmembrane region" description="Helical" evidence="2">
    <location>
        <begin position="6"/>
        <end position="28"/>
    </location>
</feature>
<evidence type="ECO:0000313" key="3">
    <source>
        <dbReference type="EMBL" id="OAA42649.1"/>
    </source>
</evidence>
<evidence type="ECO:0000256" key="2">
    <source>
        <dbReference type="SAM" id="Phobius"/>
    </source>
</evidence>
<gene>
    <name evidence="3" type="ORF">NOR_04780</name>
</gene>
<dbReference type="Proteomes" id="UP000243498">
    <property type="component" value="Unassembled WGS sequence"/>
</dbReference>
<protein>
    <recommendedName>
        <fullName evidence="5">Nuclear pore assembly and biogenesis protein, APQ12</fullName>
    </recommendedName>
</protein>
<dbReference type="InterPro" id="IPR024316">
    <property type="entry name" value="APQ12"/>
</dbReference>
<feature type="transmembrane region" description="Helical" evidence="2">
    <location>
        <begin position="164"/>
        <end position="186"/>
    </location>
</feature>
<reference evidence="3 4" key="1">
    <citation type="journal article" date="2016" name="Genome Biol. Evol.">
        <title>Divergent and convergent evolution of fungal pathogenicity.</title>
        <authorList>
            <person name="Shang Y."/>
            <person name="Xiao G."/>
            <person name="Zheng P."/>
            <person name="Cen K."/>
            <person name="Zhan S."/>
            <person name="Wang C."/>
        </authorList>
    </citation>
    <scope>NUCLEOTIDE SEQUENCE [LARGE SCALE GENOMIC DNA]</scope>
    <source>
        <strain evidence="3 4">RCEF 4871</strain>
    </source>
</reference>
<dbReference type="AlphaFoldDB" id="A0A167DNT3"/>
<evidence type="ECO:0000313" key="4">
    <source>
        <dbReference type="Proteomes" id="UP000243498"/>
    </source>
</evidence>
<evidence type="ECO:0008006" key="5">
    <source>
        <dbReference type="Google" id="ProtNLM"/>
    </source>
</evidence>
<keyword evidence="4" id="KW-1185">Reference proteome</keyword>
<dbReference type="OrthoDB" id="3559694at2759"/>
<feature type="region of interest" description="Disordered" evidence="1">
    <location>
        <begin position="34"/>
        <end position="66"/>
    </location>
</feature>
<dbReference type="EMBL" id="AZHC01000013">
    <property type="protein sequence ID" value="OAA42649.1"/>
    <property type="molecule type" value="Genomic_DNA"/>
</dbReference>
<dbReference type="Pfam" id="PF12716">
    <property type="entry name" value="Apq12"/>
    <property type="match status" value="1"/>
</dbReference>
<sequence>MHACRFAQGSGALVLLWCSGAPLVLFAGENRNQNPRSRKLTDFPPTNLATRRNKRNKSTEPYEKKKAAPPLTWRLLTELLPPDLALSVRTHLLNPGAPFQVYKHAALAQVQTWLASLAPVAQPVVDKALALAVENQGVTGIVALLCLLTAVVVVMNWVRRLILWWTRLVMRVVFWSVVVVVLAWVLRRGVAESVMDAVVFGGKVVGYLSVLKDFWWQEYERYEAREGTSRHGGAGRASGRR</sequence>
<feature type="transmembrane region" description="Helical" evidence="2">
    <location>
        <begin position="137"/>
        <end position="158"/>
    </location>
</feature>
<keyword evidence="2" id="KW-0812">Transmembrane</keyword>
<accession>A0A167DNT3</accession>
<name>A0A167DNT3_METRR</name>
<evidence type="ECO:0000256" key="1">
    <source>
        <dbReference type="SAM" id="MobiDB-lite"/>
    </source>
</evidence>
<keyword evidence="2" id="KW-1133">Transmembrane helix</keyword>
<proteinExistence type="predicted"/>
<feature type="compositionally biased region" description="Basic and acidic residues" evidence="1">
    <location>
        <begin position="57"/>
        <end position="66"/>
    </location>
</feature>
<comment type="caution">
    <text evidence="3">The sequence shown here is derived from an EMBL/GenBank/DDBJ whole genome shotgun (WGS) entry which is preliminary data.</text>
</comment>